<evidence type="ECO:0000313" key="2">
    <source>
        <dbReference type="EMBL" id="MBD2295409.1"/>
    </source>
</evidence>
<keyword evidence="1" id="KW-0812">Transmembrane</keyword>
<keyword evidence="1" id="KW-0472">Membrane</keyword>
<organism evidence="2 3">
    <name type="scientific">Anabaena sphaerica FACHB-251</name>
    <dbReference type="NCBI Taxonomy" id="2692883"/>
    <lineage>
        <taxon>Bacteria</taxon>
        <taxon>Bacillati</taxon>
        <taxon>Cyanobacteriota</taxon>
        <taxon>Cyanophyceae</taxon>
        <taxon>Nostocales</taxon>
        <taxon>Nostocaceae</taxon>
        <taxon>Anabaena</taxon>
    </lineage>
</organism>
<dbReference type="EMBL" id="JACJQU010000012">
    <property type="protein sequence ID" value="MBD2295409.1"/>
    <property type="molecule type" value="Genomic_DNA"/>
</dbReference>
<feature type="transmembrane region" description="Helical" evidence="1">
    <location>
        <begin position="34"/>
        <end position="55"/>
    </location>
</feature>
<reference evidence="3" key="1">
    <citation type="journal article" date="2020" name="ISME J.">
        <title>Comparative genomics reveals insights into cyanobacterial evolution and habitat adaptation.</title>
        <authorList>
            <person name="Chen M.Y."/>
            <person name="Teng W.K."/>
            <person name="Zhao L."/>
            <person name="Hu C.X."/>
            <person name="Zhou Y.K."/>
            <person name="Han B.P."/>
            <person name="Song L.R."/>
            <person name="Shu W.S."/>
        </authorList>
    </citation>
    <scope>NUCLEOTIDE SEQUENCE [LARGE SCALE GENOMIC DNA]</scope>
    <source>
        <strain evidence="3">FACHB-251</strain>
    </source>
</reference>
<feature type="transmembrane region" description="Helical" evidence="1">
    <location>
        <begin position="12"/>
        <end position="28"/>
    </location>
</feature>
<dbReference type="Proteomes" id="UP000662185">
    <property type="component" value="Unassembled WGS sequence"/>
</dbReference>
<accession>A0A926WKH8</accession>
<dbReference type="AlphaFoldDB" id="A0A926WKH8"/>
<comment type="caution">
    <text evidence="2">The sequence shown here is derived from an EMBL/GenBank/DDBJ whole genome shotgun (WGS) entry which is preliminary data.</text>
</comment>
<keyword evidence="3" id="KW-1185">Reference proteome</keyword>
<evidence type="ECO:0000313" key="3">
    <source>
        <dbReference type="Proteomes" id="UP000662185"/>
    </source>
</evidence>
<keyword evidence="1" id="KW-1133">Transmembrane helix</keyword>
<gene>
    <name evidence="2" type="ORF">H6G06_18510</name>
</gene>
<dbReference type="RefSeq" id="WP_190562774.1">
    <property type="nucleotide sequence ID" value="NZ_JACJQU010000012.1"/>
</dbReference>
<protein>
    <submittedName>
        <fullName evidence="2">Uncharacterized protein</fullName>
    </submittedName>
</protein>
<sequence length="79" mass="9163">MLFPIKQRRYLFYLWNLSWFFLVVLLLAPVSYGILRLATVCLIAGIVLGALVLFWHHPIIRFINILICLSKSAGKNRSM</sequence>
<evidence type="ECO:0000256" key="1">
    <source>
        <dbReference type="SAM" id="Phobius"/>
    </source>
</evidence>
<name>A0A926WKH8_9NOST</name>
<proteinExistence type="predicted"/>